<dbReference type="Proteomes" id="UP000776629">
    <property type="component" value="Unassembled WGS sequence"/>
</dbReference>
<keyword evidence="1" id="KW-0175">Coiled coil</keyword>
<reference evidence="2 3" key="1">
    <citation type="journal article" date="2021" name="Sci. Rep.">
        <title>The distribution of antibiotic resistance genes in chicken gut microbiota commensals.</title>
        <authorList>
            <person name="Juricova H."/>
            <person name="Matiasovicova J."/>
            <person name="Kubasova T."/>
            <person name="Cejkova D."/>
            <person name="Rychlik I."/>
        </authorList>
    </citation>
    <scope>NUCLEOTIDE SEQUENCE [LARGE SCALE GENOMIC DNA]</scope>
    <source>
        <strain evidence="2 3">An810</strain>
    </source>
</reference>
<proteinExistence type="predicted"/>
<evidence type="ECO:0008006" key="4">
    <source>
        <dbReference type="Google" id="ProtNLM"/>
    </source>
</evidence>
<dbReference type="Pfam" id="PF06152">
    <property type="entry name" value="Phage_min_cap2"/>
    <property type="match status" value="1"/>
</dbReference>
<evidence type="ECO:0000256" key="1">
    <source>
        <dbReference type="SAM" id="Coils"/>
    </source>
</evidence>
<gene>
    <name evidence="2" type="ORF">H5993_03745</name>
</gene>
<accession>A0ABS2EN84</accession>
<feature type="coiled-coil region" evidence="1">
    <location>
        <begin position="57"/>
        <end position="111"/>
    </location>
</feature>
<evidence type="ECO:0000313" key="3">
    <source>
        <dbReference type="Proteomes" id="UP000776629"/>
    </source>
</evidence>
<dbReference type="RefSeq" id="WP_204776273.1">
    <property type="nucleotide sequence ID" value="NZ_JACJJQ010000012.1"/>
</dbReference>
<keyword evidence="3" id="KW-1185">Reference proteome</keyword>
<name>A0ABS2EN84_9LACO</name>
<protein>
    <recommendedName>
        <fullName evidence="4">Minor capsid protein</fullName>
    </recommendedName>
</protein>
<organism evidence="2 3">
    <name type="scientific">Limosilactobacillus alvi</name>
    <dbReference type="NCBI Taxonomy" id="990412"/>
    <lineage>
        <taxon>Bacteria</taxon>
        <taxon>Bacillati</taxon>
        <taxon>Bacillota</taxon>
        <taxon>Bacilli</taxon>
        <taxon>Lactobacillales</taxon>
        <taxon>Lactobacillaceae</taxon>
        <taxon>Limosilactobacillus</taxon>
    </lineage>
</organism>
<dbReference type="InterPro" id="IPR009319">
    <property type="entry name" value="Phage_A118_VSP1"/>
</dbReference>
<evidence type="ECO:0000313" key="2">
    <source>
        <dbReference type="EMBL" id="MBM6753875.1"/>
    </source>
</evidence>
<sequence>MGTREQFQRAAGSIANTYSALEQQIYRLIINILKDGDYEHVDQSDVVMWQVQQLRKIGQLNQEAVKLMAQADGLSEQAITDMIKFHGMQIVNEVDQELQDLTGSYQNVSDEVNLMMMGIAHQTWTDLQNNVNESLVSRNYQHSAVTKAYRQVLTESTIATVSGYMTHDNAVKSAMYRLVDRGLPTKLTDKAGRNWSIEGYTRMVVNTTVHRTYNEVRLQRMHDFGVNLALMSSHPNSREACAWIQGHVVNLVPPDSPNYNEKYDSIYNHGYGTPAGTQGINCSHVLWPFDPDKNSNHQPQYDPKEAIKNGKLVQQQRARERAIRDAKKRLKVAEELGDQEMVSKTKTLIAARQKKLREFIKASNTDKSHPVLVRDYAREQVVTGSSKQRQYINNYREKELESLKKKYGHYGFPKTPQEYRRLLYNNDTGQAMHAYVQARKYHTVEPVVNYKDYIHAKQRLDKEVVGTTTSSGQVIKSYSDHSFDRIYGVRKDSHGKRRIGVSIDQIKTALQSSRYLKSKKRNSETYITNHVRVIVNKKGNIVTLIPRREK</sequence>
<dbReference type="EMBL" id="JACJJQ010000012">
    <property type="protein sequence ID" value="MBM6753875.1"/>
    <property type="molecule type" value="Genomic_DNA"/>
</dbReference>
<comment type="caution">
    <text evidence="2">The sequence shown here is derived from an EMBL/GenBank/DDBJ whole genome shotgun (WGS) entry which is preliminary data.</text>
</comment>